<dbReference type="Proteomes" id="UP000191931">
    <property type="component" value="Unassembled WGS sequence"/>
</dbReference>
<protein>
    <submittedName>
        <fullName evidence="2">Uncharacterized protein</fullName>
    </submittedName>
</protein>
<organism evidence="2 3">
    <name type="scientific">Desulfamplus magnetovallimortis</name>
    <dbReference type="NCBI Taxonomy" id="1246637"/>
    <lineage>
        <taxon>Bacteria</taxon>
        <taxon>Pseudomonadati</taxon>
        <taxon>Thermodesulfobacteriota</taxon>
        <taxon>Desulfobacteria</taxon>
        <taxon>Desulfobacterales</taxon>
        <taxon>Desulfobacteraceae</taxon>
        <taxon>Desulfamplus</taxon>
    </lineage>
</organism>
<dbReference type="EMBL" id="FWEV01000123">
    <property type="protein sequence ID" value="SLM30052.1"/>
    <property type="molecule type" value="Genomic_DNA"/>
</dbReference>
<keyword evidence="1" id="KW-0812">Transmembrane</keyword>
<accession>A0A1W1HCC8</accession>
<evidence type="ECO:0000313" key="3">
    <source>
        <dbReference type="Proteomes" id="UP000191931"/>
    </source>
</evidence>
<evidence type="ECO:0000313" key="2">
    <source>
        <dbReference type="EMBL" id="SLM30052.1"/>
    </source>
</evidence>
<dbReference type="AlphaFoldDB" id="A0A1W1HCC8"/>
<name>A0A1W1HCC8_9BACT</name>
<keyword evidence="1" id="KW-0472">Membrane</keyword>
<dbReference type="STRING" id="1246637.MTBBW1_2090016"/>
<proteinExistence type="predicted"/>
<gene>
    <name evidence="2" type="ORF">MTBBW1_2090016</name>
</gene>
<keyword evidence="3" id="KW-1185">Reference proteome</keyword>
<reference evidence="2 3" key="1">
    <citation type="submission" date="2017-03" db="EMBL/GenBank/DDBJ databases">
        <authorList>
            <person name="Afonso C.L."/>
            <person name="Miller P.J."/>
            <person name="Scott M.A."/>
            <person name="Spackman E."/>
            <person name="Goraichik I."/>
            <person name="Dimitrov K.M."/>
            <person name="Suarez D.L."/>
            <person name="Swayne D.E."/>
        </authorList>
    </citation>
    <scope>NUCLEOTIDE SEQUENCE [LARGE SCALE GENOMIC DNA]</scope>
    <source>
        <strain evidence="2">PRJEB14757</strain>
    </source>
</reference>
<evidence type="ECO:0000256" key="1">
    <source>
        <dbReference type="SAM" id="Phobius"/>
    </source>
</evidence>
<feature type="transmembrane region" description="Helical" evidence="1">
    <location>
        <begin position="47"/>
        <end position="66"/>
    </location>
</feature>
<keyword evidence="1" id="KW-1133">Transmembrane helix</keyword>
<sequence length="267" mass="30582">MDSLMKKYFCSFLGILHIIQKVLYTFRNSIPKKRAFCSGKCKLGNERCPFLLVIFSITILMLYPFYGIGLAEKNQSHEDSQQLLLKKIESLALTWRGYTLSSKLTEEQYIKAQNNLLDPTTKGTFRFRDGSLVVVADNDTRRILVIIEIIEDAGRKNVMEVVGNLFMQFGEPTIMAHGKIIYWVYGDNGVYSRDFFEKAKKERIGLNSVATVKLQSDIEIVLENSGTNMENNAIDMKKSDKNINDVGKLYIIISSEKMLKVFFHKSE</sequence>